<dbReference type="EMBL" id="KN825335">
    <property type="protein sequence ID" value="KIK91900.1"/>
    <property type="molecule type" value="Genomic_DNA"/>
</dbReference>
<accession>A0A0D0E422</accession>
<dbReference type="OrthoDB" id="2646484at2759"/>
<keyword evidence="3" id="KW-1185">Reference proteome</keyword>
<dbReference type="InParanoid" id="A0A0D0E422"/>
<reference evidence="2 3" key="1">
    <citation type="submission" date="2014-04" db="EMBL/GenBank/DDBJ databases">
        <authorList>
            <consortium name="DOE Joint Genome Institute"/>
            <person name="Kuo A."/>
            <person name="Kohler A."/>
            <person name="Jargeat P."/>
            <person name="Nagy L.G."/>
            <person name="Floudas D."/>
            <person name="Copeland A."/>
            <person name="Barry K.W."/>
            <person name="Cichocki N."/>
            <person name="Veneault-Fourrey C."/>
            <person name="LaButti K."/>
            <person name="Lindquist E.A."/>
            <person name="Lipzen A."/>
            <person name="Lundell T."/>
            <person name="Morin E."/>
            <person name="Murat C."/>
            <person name="Sun H."/>
            <person name="Tunlid A."/>
            <person name="Henrissat B."/>
            <person name="Grigoriev I.V."/>
            <person name="Hibbett D.S."/>
            <person name="Martin F."/>
            <person name="Nordberg H.P."/>
            <person name="Cantor M.N."/>
            <person name="Hua S.X."/>
        </authorList>
    </citation>
    <scope>NUCLEOTIDE SEQUENCE [LARGE SCALE GENOMIC DNA]</scope>
    <source>
        <strain evidence="2 3">Ve08.2h10</strain>
    </source>
</reference>
<feature type="region of interest" description="Disordered" evidence="1">
    <location>
        <begin position="405"/>
        <end position="480"/>
    </location>
</feature>
<feature type="compositionally biased region" description="Polar residues" evidence="1">
    <location>
        <begin position="530"/>
        <end position="555"/>
    </location>
</feature>
<evidence type="ECO:0000313" key="3">
    <source>
        <dbReference type="Proteomes" id="UP000054538"/>
    </source>
</evidence>
<feature type="compositionally biased region" description="Pro residues" evidence="1">
    <location>
        <begin position="468"/>
        <end position="479"/>
    </location>
</feature>
<feature type="region of interest" description="Disordered" evidence="1">
    <location>
        <begin position="1"/>
        <end position="26"/>
    </location>
</feature>
<evidence type="ECO:0000256" key="1">
    <source>
        <dbReference type="SAM" id="MobiDB-lite"/>
    </source>
</evidence>
<organism evidence="2 3">
    <name type="scientific">Paxillus rubicundulus Ve08.2h10</name>
    <dbReference type="NCBI Taxonomy" id="930991"/>
    <lineage>
        <taxon>Eukaryota</taxon>
        <taxon>Fungi</taxon>
        <taxon>Dikarya</taxon>
        <taxon>Basidiomycota</taxon>
        <taxon>Agaricomycotina</taxon>
        <taxon>Agaricomycetes</taxon>
        <taxon>Agaricomycetidae</taxon>
        <taxon>Boletales</taxon>
        <taxon>Paxilineae</taxon>
        <taxon>Paxillaceae</taxon>
        <taxon>Paxillus</taxon>
    </lineage>
</organism>
<feature type="region of interest" description="Disordered" evidence="1">
    <location>
        <begin position="167"/>
        <end position="188"/>
    </location>
</feature>
<feature type="region of interest" description="Disordered" evidence="1">
    <location>
        <begin position="233"/>
        <end position="252"/>
    </location>
</feature>
<sequence length="683" mass="74490">MPSSETPPRIRIDFSRSPPGLPSSNTLDIREILDQERGLPELLVEDPCAMLHDTDDLYLEGGDAPTFPHGHQPPLFIVNPHRAQLPFPIRLEVLELGDICYAEDAPPVLTTPTIPRMKMMIKEHLYVQKWIDTLTLEDPPKHIPWTCDKPVPDTKWVSEGSISPADTTWSFTGQRRNTRGRVGPIVANGAPARDKEIPVARSLRMLREASVAPRSSTGTHRWTVHMPVKPVVLGLNGPEGESKNSEVGSPESLRDILRSQEIPTPSRPVRSVPLIESPPSTPDVLSLAARRGKALSDLQLSNNLMQEYPDIPTAFRGSPSVWSPQFHVRLPDQPFVDHLSMLSNLRSKCAALASGPSVPIETGEEACPWPPPGLTPGTSRTSLSSDEWGFTRQLTDFENDLMGSFGESGQVSQSFHGQIGDTTIGTRSFLPEESSGPTEGPGSRTKSERRLRPHSSTPAMRHPVSNPSGPPEVALPPRPALINPATPSCVRGILKKAKSVRFEDAIAKESTDQVPSPPAPEVTPKRPSPLRQSFTASSEQRLTPVPNDTQASKNSVEAIAVEVKPASEKGASEKQFAPRPRLGPRGTIYPGMANRPSGLPALRPKDGNAQGTGITFKPPSGTTSVERPCRIAHANKENADPAAVPKAQRKQRWSTTEGDVRRGLEGPLKSRLSTPLRNIFRFR</sequence>
<feature type="compositionally biased region" description="Polar residues" evidence="1">
    <location>
        <begin position="407"/>
        <end position="426"/>
    </location>
</feature>
<name>A0A0D0E422_9AGAM</name>
<evidence type="ECO:0000313" key="2">
    <source>
        <dbReference type="EMBL" id="KIK91900.1"/>
    </source>
</evidence>
<reference evidence="3" key="2">
    <citation type="submission" date="2015-01" db="EMBL/GenBank/DDBJ databases">
        <title>Evolutionary Origins and Diversification of the Mycorrhizal Mutualists.</title>
        <authorList>
            <consortium name="DOE Joint Genome Institute"/>
            <consortium name="Mycorrhizal Genomics Consortium"/>
            <person name="Kohler A."/>
            <person name="Kuo A."/>
            <person name="Nagy L.G."/>
            <person name="Floudas D."/>
            <person name="Copeland A."/>
            <person name="Barry K.W."/>
            <person name="Cichocki N."/>
            <person name="Veneault-Fourrey C."/>
            <person name="LaButti K."/>
            <person name="Lindquist E.A."/>
            <person name="Lipzen A."/>
            <person name="Lundell T."/>
            <person name="Morin E."/>
            <person name="Murat C."/>
            <person name="Riley R."/>
            <person name="Ohm R."/>
            <person name="Sun H."/>
            <person name="Tunlid A."/>
            <person name="Henrissat B."/>
            <person name="Grigoriev I.V."/>
            <person name="Hibbett D.S."/>
            <person name="Martin F."/>
        </authorList>
    </citation>
    <scope>NUCLEOTIDE SEQUENCE [LARGE SCALE GENOMIC DNA]</scope>
    <source>
        <strain evidence="3">Ve08.2h10</strain>
    </source>
</reference>
<dbReference type="AlphaFoldDB" id="A0A0D0E422"/>
<dbReference type="Proteomes" id="UP000054538">
    <property type="component" value="Unassembled WGS sequence"/>
</dbReference>
<proteinExistence type="predicted"/>
<feature type="region of interest" description="Disordered" evidence="1">
    <location>
        <begin position="507"/>
        <end position="671"/>
    </location>
</feature>
<dbReference type="HOGENOM" id="CLU_402841_0_0_1"/>
<protein>
    <submittedName>
        <fullName evidence="2">Uncharacterized protein</fullName>
    </submittedName>
</protein>
<gene>
    <name evidence="2" type="ORF">PAXRUDRAFT_607410</name>
</gene>